<dbReference type="InterPro" id="IPR052573">
    <property type="entry name" value="DnaJ_C_subfamily_28"/>
</dbReference>
<dbReference type="PANTHER" id="PTHR39158">
    <property type="entry name" value="OS08G0560600 PROTEIN"/>
    <property type="match status" value="1"/>
</dbReference>
<reference evidence="2 3" key="1">
    <citation type="submission" date="2022-08" db="EMBL/GenBank/DDBJ databases">
        <title>Proteogenomics of the novel Dehalobacterium formicoaceticum strain EZ94 highlights a key role of methyltransferases during anaerobic dichloromethane degradation.</title>
        <authorList>
            <person name="Wasmund K."/>
        </authorList>
    </citation>
    <scope>NUCLEOTIDE SEQUENCE [LARGE SCALE GENOMIC DNA]</scope>
    <source>
        <strain evidence="2 3">EZ94</strain>
    </source>
</reference>
<evidence type="ECO:0000313" key="3">
    <source>
        <dbReference type="Proteomes" id="UP001524944"/>
    </source>
</evidence>
<dbReference type="Proteomes" id="UP001524944">
    <property type="component" value="Unassembled WGS sequence"/>
</dbReference>
<name>A0ABT1Y3N3_9FIRM</name>
<dbReference type="EMBL" id="JANPWE010000002">
    <property type="protein sequence ID" value="MCR6545101.1"/>
    <property type="molecule type" value="Genomic_DNA"/>
</dbReference>
<sequence length="123" mass="14578">MDIISRIAEQKILEAIERGELKNLAYAGKPVEIENLSNIPEELRMGYKILKNAHFLPEELELKKEILSLQDLIDCCHSPEEREHLKNKLSEKAIRFNILMEKRRRSRPALSTYRKKIYQKFGW</sequence>
<dbReference type="PANTHER" id="PTHR39158:SF1">
    <property type="entry name" value="DNAJ HOMOLOG SUBFAMILY C MEMBER 28"/>
    <property type="match status" value="1"/>
</dbReference>
<keyword evidence="3" id="KW-1185">Reference proteome</keyword>
<organism evidence="2 3">
    <name type="scientific">Dehalobacterium formicoaceticum</name>
    <dbReference type="NCBI Taxonomy" id="51515"/>
    <lineage>
        <taxon>Bacteria</taxon>
        <taxon>Bacillati</taxon>
        <taxon>Bacillota</taxon>
        <taxon>Clostridia</taxon>
        <taxon>Eubacteriales</taxon>
        <taxon>Peptococcaceae</taxon>
        <taxon>Dehalobacterium</taxon>
    </lineage>
</organism>
<evidence type="ECO:0000259" key="1">
    <source>
        <dbReference type="Pfam" id="PF09350"/>
    </source>
</evidence>
<evidence type="ECO:0000313" key="2">
    <source>
        <dbReference type="EMBL" id="MCR6545101.1"/>
    </source>
</evidence>
<accession>A0ABT1Y3N3</accession>
<dbReference type="Pfam" id="PF09350">
    <property type="entry name" value="DJC28_CD"/>
    <property type="match status" value="1"/>
</dbReference>
<comment type="caution">
    <text evidence="2">The sequence shown here is derived from an EMBL/GenBank/DDBJ whole genome shotgun (WGS) entry which is preliminary data.</text>
</comment>
<dbReference type="InterPro" id="IPR018961">
    <property type="entry name" value="DnaJ_homolog_subfam-C_membr-28"/>
</dbReference>
<gene>
    <name evidence="2" type="ORF">NVS47_06160</name>
</gene>
<protein>
    <submittedName>
        <fullName evidence="2">DUF1992 domain-containing protein</fullName>
    </submittedName>
</protein>
<dbReference type="RefSeq" id="WP_257912721.1">
    <property type="nucleotide sequence ID" value="NZ_JANPWE010000002.1"/>
</dbReference>
<feature type="domain" description="DnaJ homologue subfamily C member 28 conserved" evidence="1">
    <location>
        <begin position="7"/>
        <end position="73"/>
    </location>
</feature>
<proteinExistence type="predicted"/>